<comment type="similarity">
    <text evidence="9">Belongs to the methylthiotransferase family. MiaB subfamily.</text>
</comment>
<comment type="subunit">
    <text evidence="9">Monomer.</text>
</comment>
<dbReference type="PANTHER" id="PTHR43020:SF2">
    <property type="entry name" value="MITOCHONDRIAL TRNA METHYLTHIOTRANSFERASE CDK5RAP1"/>
    <property type="match status" value="1"/>
</dbReference>
<keyword evidence="3 9" id="KW-0808">Transferase</keyword>
<feature type="binding site" evidence="9">
    <location>
        <position position="11"/>
    </location>
    <ligand>
        <name>[4Fe-4S] cluster</name>
        <dbReference type="ChEBI" id="CHEBI:49883"/>
        <label>1</label>
    </ligand>
</feature>
<feature type="binding site" evidence="9">
    <location>
        <position position="164"/>
    </location>
    <ligand>
        <name>[4Fe-4S] cluster</name>
        <dbReference type="ChEBI" id="CHEBI:49883"/>
        <label>2</label>
        <note>4Fe-4S-S-AdoMet</note>
    </ligand>
</feature>
<dbReference type="InterPro" id="IPR006638">
    <property type="entry name" value="Elp3/MiaA/NifB-like_rSAM"/>
</dbReference>
<keyword evidence="9" id="KW-0963">Cytoplasm</keyword>
<dbReference type="InterPro" id="IPR013848">
    <property type="entry name" value="Methylthiotransferase_N"/>
</dbReference>
<evidence type="ECO:0000256" key="9">
    <source>
        <dbReference type="HAMAP-Rule" id="MF_01864"/>
    </source>
</evidence>
<dbReference type="RefSeq" id="WP_238234383.1">
    <property type="nucleotide sequence ID" value="NZ_BPQQ01000016.1"/>
</dbReference>
<dbReference type="SUPFAM" id="SSF102114">
    <property type="entry name" value="Radical SAM enzymes"/>
    <property type="match status" value="1"/>
</dbReference>
<dbReference type="SFLD" id="SFLDS00029">
    <property type="entry name" value="Radical_SAM"/>
    <property type="match status" value="1"/>
</dbReference>
<comment type="caution">
    <text evidence="13">The sequence shown here is derived from an EMBL/GenBank/DDBJ whole genome shotgun (WGS) entry which is preliminary data.</text>
</comment>
<gene>
    <name evidence="9 13" type="primary">miaB</name>
    <name evidence="13" type="ORF">GMJLKIPL_1417</name>
</gene>
<feature type="domain" description="Radical SAM core" evidence="12">
    <location>
        <begin position="143"/>
        <end position="375"/>
    </location>
</feature>
<dbReference type="Gene3D" id="3.40.50.12160">
    <property type="entry name" value="Methylthiotransferase, N-terminal domain"/>
    <property type="match status" value="1"/>
</dbReference>
<dbReference type="InterPro" id="IPR002792">
    <property type="entry name" value="TRAM_dom"/>
</dbReference>
<comment type="catalytic activity">
    <reaction evidence="9">
        <text>N(6)-dimethylallyladenosine(37) in tRNA + (sulfur carrier)-SH + AH2 + 2 S-adenosyl-L-methionine = 2-methylsulfanyl-N(6)-dimethylallyladenosine(37) in tRNA + (sulfur carrier)-H + 5'-deoxyadenosine + L-methionine + A + S-adenosyl-L-homocysteine + 2 H(+)</text>
        <dbReference type="Rhea" id="RHEA:37067"/>
        <dbReference type="Rhea" id="RHEA-COMP:10375"/>
        <dbReference type="Rhea" id="RHEA-COMP:10376"/>
        <dbReference type="Rhea" id="RHEA-COMP:14737"/>
        <dbReference type="Rhea" id="RHEA-COMP:14739"/>
        <dbReference type="ChEBI" id="CHEBI:13193"/>
        <dbReference type="ChEBI" id="CHEBI:15378"/>
        <dbReference type="ChEBI" id="CHEBI:17319"/>
        <dbReference type="ChEBI" id="CHEBI:17499"/>
        <dbReference type="ChEBI" id="CHEBI:29917"/>
        <dbReference type="ChEBI" id="CHEBI:57844"/>
        <dbReference type="ChEBI" id="CHEBI:57856"/>
        <dbReference type="ChEBI" id="CHEBI:59789"/>
        <dbReference type="ChEBI" id="CHEBI:64428"/>
        <dbReference type="ChEBI" id="CHEBI:74415"/>
        <dbReference type="ChEBI" id="CHEBI:74417"/>
        <dbReference type="EC" id="2.8.4.3"/>
    </reaction>
</comment>
<sequence>MKKAFVKSYGCQMNVYDAARMVDLLGREGFAETAAIEEADVVVLNTCHIREKAVEKVYSELGRVRDLKGERLQAGRETTIVVAGCVAQAEGHEIIHRAPAVDVVVGPQSYHRLPDLLRRAKAGKVVDTEFPLDDKFDHLPPRRVAGASAFLTVQEGCDKFCAFCVVPYTRGAEVSRPVAKVLAEAERLAAGGARELTLIGQNVNAYHGEGPEGGAWTLGRLVRRLAEVPGLARLRYTTSHPRDMDDDLIAAHRDCAALMPYLHLPVQSGSDRILAAMNRRHDADTYRRLIDRIRQARPDIALSSDFIVGFPGETDADHAATMRLVEEIGFAGAFSFKYSPRPGTPAAESPDAVPEAVKRDRLAELQALLDAQARAFNRDTVGRVVDVLIEKAGRHPGQVAGKSPYLQAVQIEAGPDLIGRVVPVRITRLGTYSLFGERTEAASAAAA</sequence>
<comment type="function">
    <text evidence="1 9">Catalyzes the methylthiolation of N6-(dimethylallyl)adenosine (i(6)A), leading to the formation of 2-methylthio-N6-(dimethylallyl)adenosine (ms(2)i(6)A) at position 37 in tRNAs that read codons beginning with uridine.</text>
</comment>
<feature type="binding site" evidence="9">
    <location>
        <position position="47"/>
    </location>
    <ligand>
        <name>[4Fe-4S] cluster</name>
        <dbReference type="ChEBI" id="CHEBI:49883"/>
        <label>1</label>
    </ligand>
</feature>
<feature type="binding site" evidence="9">
    <location>
        <position position="157"/>
    </location>
    <ligand>
        <name>[4Fe-4S] cluster</name>
        <dbReference type="ChEBI" id="CHEBI:49883"/>
        <label>2</label>
        <note>4Fe-4S-S-AdoMet</note>
    </ligand>
</feature>
<evidence type="ECO:0000259" key="12">
    <source>
        <dbReference type="PROSITE" id="PS51918"/>
    </source>
</evidence>
<evidence type="ECO:0000256" key="4">
    <source>
        <dbReference type="ARBA" id="ARBA00022691"/>
    </source>
</evidence>
<dbReference type="InterPro" id="IPR005839">
    <property type="entry name" value="Methylthiotransferase"/>
</dbReference>
<feature type="binding site" evidence="9">
    <location>
        <position position="85"/>
    </location>
    <ligand>
        <name>[4Fe-4S] cluster</name>
        <dbReference type="ChEBI" id="CHEBI:49883"/>
        <label>1</label>
    </ligand>
</feature>
<dbReference type="InterPro" id="IPR007197">
    <property type="entry name" value="rSAM"/>
</dbReference>
<feature type="binding site" evidence="9">
    <location>
        <position position="161"/>
    </location>
    <ligand>
        <name>[4Fe-4S] cluster</name>
        <dbReference type="ChEBI" id="CHEBI:49883"/>
        <label>2</label>
        <note>4Fe-4S-S-AdoMet</note>
    </ligand>
</feature>
<evidence type="ECO:0000259" key="11">
    <source>
        <dbReference type="PROSITE" id="PS51449"/>
    </source>
</evidence>
<comment type="cofactor">
    <cofactor evidence="9">
        <name>[4Fe-4S] cluster</name>
        <dbReference type="ChEBI" id="CHEBI:49883"/>
    </cofactor>
    <text evidence="9">Binds 2 [4Fe-4S] clusters. One cluster is coordinated with 3 cysteines and an exchangeable S-adenosyl-L-methionine.</text>
</comment>
<dbReference type="Pfam" id="PF04055">
    <property type="entry name" value="Radical_SAM"/>
    <property type="match status" value="1"/>
</dbReference>
<dbReference type="CDD" id="cd01335">
    <property type="entry name" value="Radical_SAM"/>
    <property type="match status" value="1"/>
</dbReference>
<keyword evidence="4 9" id="KW-0949">S-adenosyl-L-methionine</keyword>
<dbReference type="PROSITE" id="PS50926">
    <property type="entry name" value="TRAM"/>
    <property type="match status" value="1"/>
</dbReference>
<evidence type="ECO:0000256" key="6">
    <source>
        <dbReference type="ARBA" id="ARBA00023004"/>
    </source>
</evidence>
<evidence type="ECO:0000313" key="14">
    <source>
        <dbReference type="Proteomes" id="UP001055153"/>
    </source>
</evidence>
<evidence type="ECO:0000256" key="5">
    <source>
        <dbReference type="ARBA" id="ARBA00022723"/>
    </source>
</evidence>
<keyword evidence="14" id="KW-1185">Reference proteome</keyword>
<evidence type="ECO:0000256" key="2">
    <source>
        <dbReference type="ARBA" id="ARBA00022485"/>
    </source>
</evidence>
<reference evidence="13" key="1">
    <citation type="journal article" date="2021" name="Front. Microbiol.">
        <title>Comprehensive Comparative Genomics and Phenotyping of Methylobacterium Species.</title>
        <authorList>
            <person name="Alessa O."/>
            <person name="Ogura Y."/>
            <person name="Fujitani Y."/>
            <person name="Takami H."/>
            <person name="Hayashi T."/>
            <person name="Sahin N."/>
            <person name="Tani A."/>
        </authorList>
    </citation>
    <scope>NUCLEOTIDE SEQUENCE</scope>
    <source>
        <strain evidence="13">DSM 17168</strain>
    </source>
</reference>
<feature type="domain" description="TRAM" evidence="10">
    <location>
        <begin position="378"/>
        <end position="440"/>
    </location>
</feature>
<dbReference type="Pfam" id="PF01938">
    <property type="entry name" value="TRAM"/>
    <property type="match status" value="1"/>
</dbReference>
<dbReference type="NCBIfam" id="TIGR01574">
    <property type="entry name" value="miaB-methiolase"/>
    <property type="match status" value="1"/>
</dbReference>
<dbReference type="InterPro" id="IPR020612">
    <property type="entry name" value="Methylthiotransferase_CS"/>
</dbReference>
<evidence type="ECO:0000256" key="1">
    <source>
        <dbReference type="ARBA" id="ARBA00003234"/>
    </source>
</evidence>
<dbReference type="SFLD" id="SFLDF00273">
    <property type="entry name" value="(dimethylallyl)adenosine_tRNA"/>
    <property type="match status" value="1"/>
</dbReference>
<comment type="subcellular location">
    <subcellularLocation>
        <location evidence="9">Cytoplasm</location>
    </subcellularLocation>
</comment>
<dbReference type="SFLD" id="SFLDG01082">
    <property type="entry name" value="B12-binding_domain_containing"/>
    <property type="match status" value="1"/>
</dbReference>
<proteinExistence type="inferred from homology"/>
<dbReference type="SMART" id="SM00729">
    <property type="entry name" value="Elp3"/>
    <property type="match status" value="1"/>
</dbReference>
<dbReference type="EC" id="2.8.4.3" evidence="8 9"/>
<organism evidence="13 14">
    <name type="scientific">Methylobacterium isbiliense</name>
    <dbReference type="NCBI Taxonomy" id="315478"/>
    <lineage>
        <taxon>Bacteria</taxon>
        <taxon>Pseudomonadati</taxon>
        <taxon>Pseudomonadota</taxon>
        <taxon>Alphaproteobacteria</taxon>
        <taxon>Hyphomicrobiales</taxon>
        <taxon>Methylobacteriaceae</taxon>
        <taxon>Methylobacterium</taxon>
    </lineage>
</organism>
<keyword evidence="5 9" id="KW-0479">Metal-binding</keyword>
<dbReference type="InterPro" id="IPR006463">
    <property type="entry name" value="MiaB_methiolase"/>
</dbReference>
<dbReference type="Gene3D" id="3.80.30.20">
    <property type="entry name" value="tm_1862 like domain"/>
    <property type="match status" value="1"/>
</dbReference>
<evidence type="ECO:0000259" key="10">
    <source>
        <dbReference type="PROSITE" id="PS50926"/>
    </source>
</evidence>
<feature type="domain" description="MTTase N-terminal" evidence="11">
    <location>
        <begin position="2"/>
        <end position="122"/>
    </location>
</feature>
<dbReference type="PROSITE" id="PS01278">
    <property type="entry name" value="MTTASE_RADICAL"/>
    <property type="match status" value="1"/>
</dbReference>
<keyword evidence="7 9" id="KW-0411">Iron-sulfur</keyword>
<keyword evidence="6 9" id="KW-0408">Iron</keyword>
<accession>A0ABQ4SAJ2</accession>
<keyword evidence="9" id="KW-0819">tRNA processing</keyword>
<evidence type="ECO:0000256" key="7">
    <source>
        <dbReference type="ARBA" id="ARBA00023014"/>
    </source>
</evidence>
<dbReference type="InterPro" id="IPR038135">
    <property type="entry name" value="Methylthiotransferase_N_sf"/>
</dbReference>
<dbReference type="PROSITE" id="PS51449">
    <property type="entry name" value="MTTASE_N"/>
    <property type="match status" value="1"/>
</dbReference>
<protein>
    <recommendedName>
        <fullName evidence="8 9">tRNA-2-methylthio-N(6)-dimethylallyladenosine synthase</fullName>
        <ecNumber evidence="8 9">2.8.4.3</ecNumber>
    </recommendedName>
    <alternativeName>
        <fullName evidence="9">(Dimethylallyl)adenosine tRNA methylthiotransferase MiaB</fullName>
    </alternativeName>
    <alternativeName>
        <fullName evidence="9">tRNA-i(6)A37 methylthiotransferase</fullName>
    </alternativeName>
</protein>
<dbReference type="PROSITE" id="PS51918">
    <property type="entry name" value="RADICAL_SAM"/>
    <property type="match status" value="1"/>
</dbReference>
<dbReference type="NCBIfam" id="TIGR00089">
    <property type="entry name" value="MiaB/RimO family radical SAM methylthiotransferase"/>
    <property type="match status" value="1"/>
</dbReference>
<dbReference type="Proteomes" id="UP001055153">
    <property type="component" value="Unassembled WGS sequence"/>
</dbReference>
<name>A0ABQ4SAJ2_9HYPH</name>
<dbReference type="EMBL" id="BPQQ01000016">
    <property type="protein sequence ID" value="GJD99499.1"/>
    <property type="molecule type" value="Genomic_DNA"/>
</dbReference>
<dbReference type="Pfam" id="PF00919">
    <property type="entry name" value="UPF0004"/>
    <property type="match status" value="1"/>
</dbReference>
<dbReference type="SFLD" id="SFLDG01061">
    <property type="entry name" value="methylthiotransferase"/>
    <property type="match status" value="1"/>
</dbReference>
<evidence type="ECO:0000313" key="13">
    <source>
        <dbReference type="EMBL" id="GJD99499.1"/>
    </source>
</evidence>
<dbReference type="PANTHER" id="PTHR43020">
    <property type="entry name" value="CDK5 REGULATORY SUBUNIT-ASSOCIATED PROTEIN 1"/>
    <property type="match status" value="1"/>
</dbReference>
<dbReference type="InterPro" id="IPR023404">
    <property type="entry name" value="rSAM_horseshoe"/>
</dbReference>
<evidence type="ECO:0000256" key="8">
    <source>
        <dbReference type="ARBA" id="ARBA00033765"/>
    </source>
</evidence>
<dbReference type="HAMAP" id="MF_01864">
    <property type="entry name" value="tRNA_metthiotr_MiaB"/>
    <property type="match status" value="1"/>
</dbReference>
<dbReference type="InterPro" id="IPR058240">
    <property type="entry name" value="rSAM_sf"/>
</dbReference>
<reference evidence="13" key="2">
    <citation type="submission" date="2021-08" db="EMBL/GenBank/DDBJ databases">
        <authorList>
            <person name="Tani A."/>
            <person name="Ola A."/>
            <person name="Ogura Y."/>
            <person name="Katsura K."/>
            <person name="Hayashi T."/>
        </authorList>
    </citation>
    <scope>NUCLEOTIDE SEQUENCE</scope>
    <source>
        <strain evidence="13">DSM 17168</strain>
    </source>
</reference>
<evidence type="ECO:0000256" key="3">
    <source>
        <dbReference type="ARBA" id="ARBA00022679"/>
    </source>
</evidence>
<keyword evidence="2 9" id="KW-0004">4Fe-4S</keyword>